<dbReference type="GO" id="GO:0016740">
    <property type="term" value="F:transferase activity"/>
    <property type="evidence" value="ECO:0007669"/>
    <property type="project" value="UniProtKB-KW"/>
</dbReference>
<sequence>MRENYENLYSDNLGDIGIETTSFDSCLRKYMNSIPKLIHYCWFGREEKPLIVKKCIESWKNILVDYEIKEWNEDNFDININEFVRQAYESGKYAFVSDYVRVYALYNYGGIYLDTDVEVFKRFDDLLSNESFWGFEEKNFIATSTIGARKNNELIGKFLDSYNEKSFVKLDGSIDTLTNVAIVSDMVKKMGVNLNGEFQKIKGIGTFYPQEYFSPYDYINCYSKQNENTYAIHHFYKSWLPFSTRVKCSLKRVLSFIIGGNRVAEIREKINNSIKEGNKS</sequence>
<dbReference type="Proteomes" id="UP000596929">
    <property type="component" value="Unassembled WGS sequence"/>
</dbReference>
<comment type="caution">
    <text evidence="1">The sequence shown here is derived from an EMBL/GenBank/DDBJ whole genome shotgun (WGS) entry which is preliminary data.</text>
</comment>
<dbReference type="EMBL" id="JACOOO010000037">
    <property type="protein sequence ID" value="MBC5630271.1"/>
    <property type="molecule type" value="Genomic_DNA"/>
</dbReference>
<keyword evidence="2" id="KW-1185">Reference proteome</keyword>
<dbReference type="InterPro" id="IPR051706">
    <property type="entry name" value="Glycosyltransferase_domain"/>
</dbReference>
<keyword evidence="1" id="KW-0808">Transferase</keyword>
<dbReference type="Pfam" id="PF05704">
    <property type="entry name" value="Caps_synth"/>
    <property type="match status" value="1"/>
</dbReference>
<protein>
    <submittedName>
        <fullName evidence="1">Glycosyl transferase</fullName>
    </submittedName>
</protein>
<evidence type="ECO:0000313" key="1">
    <source>
        <dbReference type="EMBL" id="MBC5630271.1"/>
    </source>
</evidence>
<dbReference type="InterPro" id="IPR008441">
    <property type="entry name" value="AfumC-like_glycosyl_Trfase"/>
</dbReference>
<gene>
    <name evidence="1" type="ORF">H8S20_15525</name>
</gene>
<organism evidence="1 2">
    <name type="scientific">Clostridium hominis</name>
    <dbReference type="NCBI Taxonomy" id="2763036"/>
    <lineage>
        <taxon>Bacteria</taxon>
        <taxon>Bacillati</taxon>
        <taxon>Bacillota</taxon>
        <taxon>Clostridia</taxon>
        <taxon>Eubacteriales</taxon>
        <taxon>Clostridiaceae</taxon>
        <taxon>Clostridium</taxon>
    </lineage>
</organism>
<dbReference type="InterPro" id="IPR029044">
    <property type="entry name" value="Nucleotide-diphossugar_trans"/>
</dbReference>
<dbReference type="PANTHER" id="PTHR32385">
    <property type="entry name" value="MANNOSYL PHOSPHORYLINOSITOL CERAMIDE SYNTHASE"/>
    <property type="match status" value="1"/>
</dbReference>
<name>A0ABR7DFS7_9CLOT</name>
<dbReference type="RefSeq" id="WP_186860656.1">
    <property type="nucleotide sequence ID" value="NZ_JACOOO010000037.1"/>
</dbReference>
<dbReference type="SUPFAM" id="SSF53448">
    <property type="entry name" value="Nucleotide-diphospho-sugar transferases"/>
    <property type="match status" value="1"/>
</dbReference>
<dbReference type="Gene3D" id="3.90.550.20">
    <property type="match status" value="1"/>
</dbReference>
<dbReference type="PANTHER" id="PTHR32385:SF15">
    <property type="entry name" value="INOSITOL PHOSPHOCERAMIDE MANNOSYLTRANSFERASE 1"/>
    <property type="match status" value="1"/>
</dbReference>
<reference evidence="1 2" key="1">
    <citation type="submission" date="2020-08" db="EMBL/GenBank/DDBJ databases">
        <title>Genome public.</title>
        <authorList>
            <person name="Liu C."/>
            <person name="Sun Q."/>
        </authorList>
    </citation>
    <scope>NUCLEOTIDE SEQUENCE [LARGE SCALE GENOMIC DNA]</scope>
    <source>
        <strain evidence="1 2">NSJ-6</strain>
    </source>
</reference>
<evidence type="ECO:0000313" key="2">
    <source>
        <dbReference type="Proteomes" id="UP000596929"/>
    </source>
</evidence>
<proteinExistence type="predicted"/>
<accession>A0ABR7DFS7</accession>